<name>A0ABU8FDB6_9BACI</name>
<gene>
    <name evidence="2" type="ORF">WAZ07_04955</name>
</gene>
<evidence type="ECO:0000313" key="2">
    <source>
        <dbReference type="EMBL" id="MEI4800681.1"/>
    </source>
</evidence>
<dbReference type="RefSeq" id="WP_242217140.1">
    <property type="nucleotide sequence ID" value="NZ_JBAWSX010000002.1"/>
</dbReference>
<protein>
    <submittedName>
        <fullName evidence="2">DUF4025 domain-containing protein</fullName>
    </submittedName>
</protein>
<keyword evidence="3" id="KW-1185">Reference proteome</keyword>
<sequence>MAKQQYKDTGKLTNESNALQKDQSEQAIIQEQISDTVAEGTIDVKLGQGRDQ</sequence>
<dbReference type="Pfam" id="PF13217">
    <property type="entry name" value="DUF4025"/>
    <property type="match status" value="1"/>
</dbReference>
<dbReference type="Proteomes" id="UP001372526">
    <property type="component" value="Unassembled WGS sequence"/>
</dbReference>
<accession>A0ABU8FDB6</accession>
<comment type="caution">
    <text evidence="2">The sequence shown here is derived from an EMBL/GenBank/DDBJ whole genome shotgun (WGS) entry which is preliminary data.</text>
</comment>
<feature type="region of interest" description="Disordered" evidence="1">
    <location>
        <begin position="1"/>
        <end position="23"/>
    </location>
</feature>
<evidence type="ECO:0000313" key="3">
    <source>
        <dbReference type="Proteomes" id="UP001372526"/>
    </source>
</evidence>
<organism evidence="2 3">
    <name type="scientific">Bacillus bruguierae</name>
    <dbReference type="NCBI Taxonomy" id="3127667"/>
    <lineage>
        <taxon>Bacteria</taxon>
        <taxon>Bacillati</taxon>
        <taxon>Bacillota</taxon>
        <taxon>Bacilli</taxon>
        <taxon>Bacillales</taxon>
        <taxon>Bacillaceae</taxon>
        <taxon>Bacillus</taxon>
    </lineage>
</organism>
<proteinExistence type="predicted"/>
<reference evidence="2 3" key="1">
    <citation type="submission" date="2024-01" db="EMBL/GenBank/DDBJ databases">
        <title>Seven novel Bacillus-like species.</title>
        <authorList>
            <person name="Liu G."/>
        </authorList>
    </citation>
    <scope>NUCLEOTIDE SEQUENCE [LARGE SCALE GENOMIC DNA]</scope>
    <source>
        <strain evidence="2 3">FJAT-51639</strain>
    </source>
</reference>
<feature type="compositionally biased region" description="Polar residues" evidence="1">
    <location>
        <begin position="11"/>
        <end position="21"/>
    </location>
</feature>
<dbReference type="EMBL" id="JBAWSX010000002">
    <property type="protein sequence ID" value="MEI4800681.1"/>
    <property type="molecule type" value="Genomic_DNA"/>
</dbReference>
<feature type="compositionally biased region" description="Basic and acidic residues" evidence="1">
    <location>
        <begin position="1"/>
        <end position="10"/>
    </location>
</feature>
<dbReference type="InterPro" id="IPR025100">
    <property type="entry name" value="DUF4025"/>
</dbReference>
<evidence type="ECO:0000256" key="1">
    <source>
        <dbReference type="SAM" id="MobiDB-lite"/>
    </source>
</evidence>